<comment type="caution">
    <text evidence="2">The sequence shown here is derived from an EMBL/GenBank/DDBJ whole genome shotgun (WGS) entry which is preliminary data.</text>
</comment>
<organism evidence="2 3">
    <name type="scientific">Ancylostoma ceylanicum</name>
    <dbReference type="NCBI Taxonomy" id="53326"/>
    <lineage>
        <taxon>Eukaryota</taxon>
        <taxon>Metazoa</taxon>
        <taxon>Ecdysozoa</taxon>
        <taxon>Nematoda</taxon>
        <taxon>Chromadorea</taxon>
        <taxon>Rhabditida</taxon>
        <taxon>Rhabditina</taxon>
        <taxon>Rhabditomorpha</taxon>
        <taxon>Strongyloidea</taxon>
        <taxon>Ancylostomatidae</taxon>
        <taxon>Ancylostomatinae</taxon>
        <taxon>Ancylostoma</taxon>
    </lineage>
</organism>
<proteinExistence type="predicted"/>
<name>A0A016VGY6_9BILA</name>
<dbReference type="EMBL" id="JARK01001346">
    <property type="protein sequence ID" value="EYC26675.1"/>
    <property type="molecule type" value="Genomic_DNA"/>
</dbReference>
<gene>
    <name evidence="2" type="primary">Acey_s0010.g905</name>
    <name evidence="2" type="ORF">Y032_0010g905</name>
</gene>
<dbReference type="AlphaFoldDB" id="A0A016VGY6"/>
<keyword evidence="3" id="KW-1185">Reference proteome</keyword>
<reference evidence="3" key="1">
    <citation type="journal article" date="2015" name="Nat. Genet.">
        <title>The genome and transcriptome of the zoonotic hookworm Ancylostoma ceylanicum identify infection-specific gene families.</title>
        <authorList>
            <person name="Schwarz E.M."/>
            <person name="Hu Y."/>
            <person name="Antoshechkin I."/>
            <person name="Miller M.M."/>
            <person name="Sternberg P.W."/>
            <person name="Aroian R.V."/>
        </authorList>
    </citation>
    <scope>NUCLEOTIDE SEQUENCE</scope>
    <source>
        <strain evidence="3">HY135</strain>
    </source>
</reference>
<sequence>MHWCIGRFVQVPDFKMTSALSTRQQLLMKAANRLGSLLNDVLYQPQEEGREMPVEGLKKGRFTSEMNNCDCGKQEKSSKRERRTSKARYKHIMKQRT</sequence>
<feature type="compositionally biased region" description="Basic residues" evidence="1">
    <location>
        <begin position="79"/>
        <end position="97"/>
    </location>
</feature>
<accession>A0A016VGY6</accession>
<protein>
    <submittedName>
        <fullName evidence="2">Uncharacterized protein</fullName>
    </submittedName>
</protein>
<evidence type="ECO:0000313" key="3">
    <source>
        <dbReference type="Proteomes" id="UP000024635"/>
    </source>
</evidence>
<feature type="region of interest" description="Disordered" evidence="1">
    <location>
        <begin position="68"/>
        <end position="97"/>
    </location>
</feature>
<evidence type="ECO:0000313" key="2">
    <source>
        <dbReference type="EMBL" id="EYC26675.1"/>
    </source>
</evidence>
<evidence type="ECO:0000256" key="1">
    <source>
        <dbReference type="SAM" id="MobiDB-lite"/>
    </source>
</evidence>
<dbReference type="Proteomes" id="UP000024635">
    <property type="component" value="Unassembled WGS sequence"/>
</dbReference>